<dbReference type="Pfam" id="PF03148">
    <property type="entry name" value="Tektin"/>
    <property type="match status" value="1"/>
</dbReference>
<proteinExistence type="inferred from homology"/>
<comment type="subcellular location">
    <subcellularLocation>
        <location evidence="1">Cytoplasm</location>
    </subcellularLocation>
</comment>
<dbReference type="InterPro" id="IPR048256">
    <property type="entry name" value="Tektin-like"/>
</dbReference>
<dbReference type="GO" id="GO:0005634">
    <property type="term" value="C:nucleus"/>
    <property type="evidence" value="ECO:0007669"/>
    <property type="project" value="TreeGrafter"/>
</dbReference>
<feature type="coiled-coil region" evidence="5">
    <location>
        <begin position="777"/>
        <end position="818"/>
    </location>
</feature>
<dbReference type="GO" id="GO:0015630">
    <property type="term" value="C:microtubule cytoskeleton"/>
    <property type="evidence" value="ECO:0007669"/>
    <property type="project" value="TreeGrafter"/>
</dbReference>
<gene>
    <name evidence="7" type="primary">6037886</name>
    <name evidence="6" type="ORF">CpipJ_CPIJ006286</name>
</gene>
<dbReference type="OrthoDB" id="6334211at2759"/>
<accession>B0WGB8</accession>
<dbReference type="OMA" id="KMAHEND"/>
<evidence type="ECO:0000256" key="4">
    <source>
        <dbReference type="ARBA" id="ARBA00023054"/>
    </source>
</evidence>
<dbReference type="PRINTS" id="PR00511">
    <property type="entry name" value="TEKTIN"/>
</dbReference>
<evidence type="ECO:0000256" key="2">
    <source>
        <dbReference type="ARBA" id="ARBA00007209"/>
    </source>
</evidence>
<dbReference type="AlphaFoldDB" id="B0WGB8"/>
<reference evidence="7" key="2">
    <citation type="submission" date="2020-05" db="UniProtKB">
        <authorList>
            <consortium name="EnsemblMetazoa"/>
        </authorList>
    </citation>
    <scope>IDENTIFICATION</scope>
    <source>
        <strain evidence="7">JHB</strain>
    </source>
</reference>
<dbReference type="FunCoup" id="B0WGB8">
    <property type="interactions" value="2"/>
</dbReference>
<dbReference type="GO" id="GO:0005929">
    <property type="term" value="C:cilium"/>
    <property type="evidence" value="ECO:0007669"/>
    <property type="project" value="UniProtKB-ARBA"/>
</dbReference>
<evidence type="ECO:0000256" key="1">
    <source>
        <dbReference type="ARBA" id="ARBA00004496"/>
    </source>
</evidence>
<name>B0WGB8_CULQU</name>
<protein>
    <submittedName>
        <fullName evidence="6 7">Tektin</fullName>
    </submittedName>
</protein>
<dbReference type="GO" id="GO:0060271">
    <property type="term" value="P:cilium assembly"/>
    <property type="evidence" value="ECO:0007669"/>
    <property type="project" value="TreeGrafter"/>
</dbReference>
<evidence type="ECO:0000256" key="5">
    <source>
        <dbReference type="SAM" id="Coils"/>
    </source>
</evidence>
<dbReference type="STRING" id="7176.B0WGB8"/>
<evidence type="ECO:0000313" key="6">
    <source>
        <dbReference type="EMBL" id="EDS26856.1"/>
    </source>
</evidence>
<dbReference type="VEuPathDB" id="VectorBase:CQUJHB002214"/>
<dbReference type="PANTHER" id="PTHR19960">
    <property type="entry name" value="TEKTIN"/>
    <property type="match status" value="1"/>
</dbReference>
<evidence type="ECO:0000313" key="7">
    <source>
        <dbReference type="EnsemblMetazoa" id="CPIJ006286-PA"/>
    </source>
</evidence>
<keyword evidence="3" id="KW-0963">Cytoplasm</keyword>
<dbReference type="GO" id="GO:0060294">
    <property type="term" value="P:cilium movement involved in cell motility"/>
    <property type="evidence" value="ECO:0007669"/>
    <property type="project" value="InterPro"/>
</dbReference>
<dbReference type="GO" id="GO:0005737">
    <property type="term" value="C:cytoplasm"/>
    <property type="evidence" value="ECO:0007669"/>
    <property type="project" value="UniProtKB-SubCell"/>
</dbReference>
<dbReference type="EMBL" id="DS231924">
    <property type="protein sequence ID" value="EDS26856.1"/>
    <property type="molecule type" value="Genomic_DNA"/>
</dbReference>
<keyword evidence="8" id="KW-1185">Reference proteome</keyword>
<sequence length="842" mass="95473">MSRQQFSKCPPIAVDDEVYEIRQCLYSVPEEFFLKEEPVPDEQCLSVTLSTVSSGGVPAVPSYTRLEDLFDLGAISPEVIDKLCFTEMMLISAGGESAEESALVGGLAIQVESIADEVIAVFCSSQFSMGDDKAARSELLALTDRQLSPFQERKSETVQDGDFLQEKQLQLYFDEDQNVTAVRHETIGDKTETCHGVLEGHQEGILIPDGLNVLFMRYLMVTDFTGELHTRTIDITGRVGHSIYQITNAIPTKVNGDIHDIKQVIRTIYYDDTEEPEVSVSHYFTDGHLQSHTWNNSKYYLTMNRVSEMSLDMEDMCTTMQVYLEELARLLEGTPKDVTPARSTDVIRGVLSEIMNAETSYDNPFHVHKDPPPPCPDSMELKTSPVGLPASDPPCYLPQRTGNSDVHPLSKPMGPIGPWATGRVDWGALSGQTGTRPVVDRYSITRYSVDEWRQRNADTIDACASTVIKSEKIEHDSRNTIIRTYAITDKNQADCTQSLHGRAKTIDDMKSELERAIKAMQDEISTLEEQRRRLKQSLAVLRMPEAIATECLERRTGRPDTELIRDRPEEELIREIALIAEIRSILLKTLSEIESQQVQNRAARQRMEFDWSDKKMAHENDAINCNLTNKSTITLFRPGATRCPSEQSTEIYWEKFSKETLTMCATCRMQSHALRNTLDAILMNAARDLRSQADSVERALADRISCMEEVRQKLEIDLLTTLQRLADTEIQIDKLKVAIRNMDHAMKVVQTRLDNRNQRPRVENCRDQSQLLLIAEVKSIEEGLSAMNAQLRQEEEVKNELMNRRGELEKEIMMKRRTIAIDRDRCQLLRSHFPSATALSGY</sequence>
<feature type="coiled-coil region" evidence="5">
    <location>
        <begin position="503"/>
        <end position="537"/>
    </location>
</feature>
<dbReference type="InterPro" id="IPR000435">
    <property type="entry name" value="Tektins"/>
</dbReference>
<dbReference type="Proteomes" id="UP000002320">
    <property type="component" value="Unassembled WGS sequence"/>
</dbReference>
<dbReference type="VEuPathDB" id="VectorBase:CQUJHB015864"/>
<dbReference type="InParanoid" id="B0WGB8"/>
<reference evidence="6" key="1">
    <citation type="submission" date="2007-03" db="EMBL/GenBank/DDBJ databases">
        <title>Annotation of Culex pipiens quinquefasciatus.</title>
        <authorList>
            <consortium name="The Broad Institute Genome Sequencing Platform"/>
            <person name="Atkinson P.W."/>
            <person name="Hemingway J."/>
            <person name="Christensen B.M."/>
            <person name="Higgs S."/>
            <person name="Kodira C."/>
            <person name="Hannick L."/>
            <person name="Megy K."/>
            <person name="O'Leary S."/>
            <person name="Pearson M."/>
            <person name="Haas B.J."/>
            <person name="Mauceli E."/>
            <person name="Wortman J.R."/>
            <person name="Lee N.H."/>
            <person name="Guigo R."/>
            <person name="Stanke M."/>
            <person name="Alvarado L."/>
            <person name="Amedeo P."/>
            <person name="Antoine C.H."/>
            <person name="Arensburger P."/>
            <person name="Bidwell S.L."/>
            <person name="Crawford M."/>
            <person name="Camaro F."/>
            <person name="Devon K."/>
            <person name="Engels R."/>
            <person name="Hammond M."/>
            <person name="Howarth C."/>
            <person name="Koehrsen M."/>
            <person name="Lawson D."/>
            <person name="Montgomery P."/>
            <person name="Nene V."/>
            <person name="Nusbaum C."/>
            <person name="Puiu D."/>
            <person name="Romero-Severson J."/>
            <person name="Severson D.W."/>
            <person name="Shumway M."/>
            <person name="Sisk P."/>
            <person name="Stolte C."/>
            <person name="Zeng Q."/>
            <person name="Eisenstadt E."/>
            <person name="Fraser-Liggett C."/>
            <person name="Strausberg R."/>
            <person name="Galagan J."/>
            <person name="Birren B."/>
            <person name="Collins F.H."/>
        </authorList>
    </citation>
    <scope>NUCLEOTIDE SEQUENCE [LARGE SCALE GENOMIC DNA]</scope>
    <source>
        <strain evidence="6">JHB</strain>
    </source>
</reference>
<dbReference type="eggNOG" id="KOG2685">
    <property type="taxonomic scope" value="Eukaryota"/>
</dbReference>
<dbReference type="PANTHER" id="PTHR19960:SF12">
    <property type="entry name" value="TEKTIN-4"/>
    <property type="match status" value="1"/>
</dbReference>
<dbReference type="KEGG" id="cqu:CpipJ_CPIJ006286"/>
<keyword evidence="4 5" id="KW-0175">Coiled coil</keyword>
<dbReference type="HOGENOM" id="CLU_338109_0_0_1"/>
<evidence type="ECO:0000256" key="3">
    <source>
        <dbReference type="ARBA" id="ARBA00022490"/>
    </source>
</evidence>
<organism>
    <name type="scientific">Culex quinquefasciatus</name>
    <name type="common">Southern house mosquito</name>
    <name type="synonym">Culex pungens</name>
    <dbReference type="NCBI Taxonomy" id="7176"/>
    <lineage>
        <taxon>Eukaryota</taxon>
        <taxon>Metazoa</taxon>
        <taxon>Ecdysozoa</taxon>
        <taxon>Arthropoda</taxon>
        <taxon>Hexapoda</taxon>
        <taxon>Insecta</taxon>
        <taxon>Pterygota</taxon>
        <taxon>Neoptera</taxon>
        <taxon>Endopterygota</taxon>
        <taxon>Diptera</taxon>
        <taxon>Nematocera</taxon>
        <taxon>Culicoidea</taxon>
        <taxon>Culicidae</taxon>
        <taxon>Culicinae</taxon>
        <taxon>Culicini</taxon>
        <taxon>Culex</taxon>
        <taxon>Culex</taxon>
    </lineage>
</organism>
<evidence type="ECO:0000313" key="8">
    <source>
        <dbReference type="Proteomes" id="UP000002320"/>
    </source>
</evidence>
<comment type="similarity">
    <text evidence="2">Belongs to the tektin family.</text>
</comment>
<dbReference type="VEuPathDB" id="VectorBase:CPIJ006286"/>
<dbReference type="EnsemblMetazoa" id="CPIJ006286-RA">
    <property type="protein sequence ID" value="CPIJ006286-PA"/>
    <property type="gene ID" value="CPIJ006286"/>
</dbReference>